<name>A0A8B3RGU6_BIFAN</name>
<dbReference type="PROSITE" id="PS51192">
    <property type="entry name" value="HELICASE_ATP_BIND_1"/>
    <property type="match status" value="1"/>
</dbReference>
<feature type="domain" description="Helicase ATP-binding" evidence="10">
    <location>
        <begin position="332"/>
        <end position="553"/>
    </location>
</feature>
<comment type="similarity">
    <text evidence="1">In the N-terminal section; belongs to the CRISPR-associated nuclease Cas3-HD family.</text>
</comment>
<evidence type="ECO:0000313" key="12">
    <source>
        <dbReference type="EMBL" id="RYM92985.1"/>
    </source>
</evidence>
<dbReference type="GO" id="GO:0003724">
    <property type="term" value="F:RNA helicase activity"/>
    <property type="evidence" value="ECO:0007669"/>
    <property type="project" value="TreeGrafter"/>
</dbReference>
<comment type="similarity">
    <text evidence="2">In the central section; belongs to the CRISPR-associated helicase Cas3 family.</text>
</comment>
<dbReference type="InterPro" id="IPR027417">
    <property type="entry name" value="P-loop_NTPase"/>
</dbReference>
<dbReference type="NCBIfam" id="TIGR01596">
    <property type="entry name" value="cas3_HD"/>
    <property type="match status" value="1"/>
</dbReference>
<evidence type="ECO:0000256" key="9">
    <source>
        <dbReference type="ARBA" id="ARBA00023118"/>
    </source>
</evidence>
<dbReference type="InterPro" id="IPR054712">
    <property type="entry name" value="Cas3-like_dom"/>
</dbReference>
<dbReference type="Pfam" id="PF22590">
    <property type="entry name" value="Cas3-like_C_2"/>
    <property type="match status" value="1"/>
</dbReference>
<accession>A0A8B3RGU6</accession>
<dbReference type="InterPro" id="IPR041372">
    <property type="entry name" value="Cas3_C"/>
</dbReference>
<organism evidence="12 13">
    <name type="scientific">Bifidobacterium animalis subsp. lactis</name>
    <name type="common">Bifidobacterium lactis</name>
    <dbReference type="NCBI Taxonomy" id="302911"/>
    <lineage>
        <taxon>Bacteria</taxon>
        <taxon>Bacillati</taxon>
        <taxon>Actinomycetota</taxon>
        <taxon>Actinomycetes</taxon>
        <taxon>Bifidobacteriales</taxon>
        <taxon>Bifidobacteriaceae</taxon>
        <taxon>Bifidobacterium</taxon>
    </lineage>
</organism>
<dbReference type="GO" id="GO:0016787">
    <property type="term" value="F:hydrolase activity"/>
    <property type="evidence" value="ECO:0007669"/>
    <property type="project" value="UniProtKB-KW"/>
</dbReference>
<evidence type="ECO:0000256" key="8">
    <source>
        <dbReference type="ARBA" id="ARBA00022840"/>
    </source>
</evidence>
<keyword evidence="5" id="KW-0547">Nucleotide-binding</keyword>
<sequence length="1034" mass="114340">MGQLGYSSDDGLALSAQARALWGKTDRDVGEEWLPLYVHMSDSALVAEKIWDEWLPEGTREIIVSNFNGDATLAKRVTVFLAGIHDLGKATPVFQSKPITYAPNVDNNSMAWIPEQAGLTVGHFDNPNNPTHPMAGELLLERYLIDIGWSKNIARSYASVVGSHHGKPPVGRKLGDLEKSGDIISQRMGILDEQWIRVHRELIEYIADIAGINAHACARLGKIQLAPECEVLLTAITIMADWIASNSEDSLFPLVGVRADDDGRRTEILSRSGLRARAERGWGRVSLPAAWRPEALPDLNSDQKADAFFEQRFQLPDGAHPRPVQETMIELCATVQEPGIVVLEAPMGEGKTEAALAAAEILGQRTGRGGVCVALPTMATTDAMFGRVLSWLDSLPQQGEATEKSLWLAHGKAQLNDDFRRLIKTSRFRLSSIEDESPGHPGLEGRVCAETIVAEWLWGSKKGVLANFLVCTIDQVLMSALRVKHVMLRQLALANKVVVIDECHAYDPYMQEYLKRALEWLGGFHTPVILLSATLPDSIRGEYIEAYQRGRYGQKPSSAQQVGRGRHRKTIQPAASAPIDESYPLITYTDGNAIKKIGVPPSGRSTDVLFETIDDDVENVAATLERLLAEGGCAAVVCNTVNRAQELYECVRERLSGDEVMLTHSRFIDSDRMANEERLRSLLGPQATRANGKRPVRMVVIGTQVLEQSLDIDFDVMISDVAPVDLIMQRVGRLHRHVRGEDQSARPEGLRIATCYIRGIEEWTEAGPEFSTQFARIYPDACLMEALSVLGLTDSDARVVEHLPADIARTVRTAYRPDAINACIPVEWVPDYEHACVKRKEQIERSRNDANSRYLMTSVEYMRKNERTLADFFGDEMTMKGSGRRAEEKARCAVRDTQETIEVMLLQLGPDENVRLLPWVEIDGQTADEGFVVPVDDVPHEAVAKAMAQSSVHLPAAMNGYSQNDDEGIDGLIDQLENGCANEAMMWQESPMLAGRLAVFLGEDDSVSSTFSAMVGDWKVSYSRGMGLSCMKLE</sequence>
<evidence type="ECO:0000256" key="7">
    <source>
        <dbReference type="ARBA" id="ARBA00022806"/>
    </source>
</evidence>
<dbReference type="InterPro" id="IPR014001">
    <property type="entry name" value="Helicase_ATP-bd"/>
</dbReference>
<dbReference type="GO" id="GO:0051607">
    <property type="term" value="P:defense response to virus"/>
    <property type="evidence" value="ECO:0007669"/>
    <property type="project" value="UniProtKB-KW"/>
</dbReference>
<keyword evidence="7" id="KW-0347">Helicase</keyword>
<dbReference type="PROSITE" id="PS51643">
    <property type="entry name" value="HD_CAS3"/>
    <property type="match status" value="1"/>
</dbReference>
<dbReference type="AlphaFoldDB" id="A0A8B3RGU6"/>
<dbReference type="InterPro" id="IPR038257">
    <property type="entry name" value="CRISPR-assoc_Cas3_HD_sf"/>
</dbReference>
<dbReference type="Pfam" id="PF18019">
    <property type="entry name" value="Cas3_HD"/>
    <property type="match status" value="1"/>
</dbReference>
<feature type="domain" description="HD Cas3-type" evidence="11">
    <location>
        <begin position="29"/>
        <end position="243"/>
    </location>
</feature>
<keyword evidence="4" id="KW-0479">Metal-binding</keyword>
<dbReference type="Pfam" id="PF18395">
    <property type="entry name" value="Cas3_C"/>
    <property type="match status" value="1"/>
</dbReference>
<evidence type="ECO:0000256" key="6">
    <source>
        <dbReference type="ARBA" id="ARBA00022801"/>
    </source>
</evidence>
<dbReference type="SMART" id="SM00487">
    <property type="entry name" value="DEXDc"/>
    <property type="match status" value="1"/>
</dbReference>
<dbReference type="InterPro" id="IPR006474">
    <property type="entry name" value="Helicase_Cas3_CRISPR-ass_core"/>
</dbReference>
<dbReference type="Proteomes" id="UP000293613">
    <property type="component" value="Unassembled WGS sequence"/>
</dbReference>
<dbReference type="SUPFAM" id="SSF52540">
    <property type="entry name" value="P-loop containing nucleoside triphosphate hydrolases"/>
    <property type="match status" value="1"/>
</dbReference>
<comment type="caution">
    <text evidence="12">The sequence shown here is derived from an EMBL/GenBank/DDBJ whole genome shotgun (WGS) entry which is preliminary data.</text>
</comment>
<dbReference type="InterPro" id="IPR050547">
    <property type="entry name" value="DEAD_box_RNA_helicases"/>
</dbReference>
<keyword evidence="6" id="KW-0378">Hydrolase</keyword>
<dbReference type="InterPro" id="IPR006483">
    <property type="entry name" value="CRISPR-assoc_Cas3_HD"/>
</dbReference>
<evidence type="ECO:0000259" key="11">
    <source>
        <dbReference type="PROSITE" id="PS51643"/>
    </source>
</evidence>
<evidence type="ECO:0000256" key="4">
    <source>
        <dbReference type="ARBA" id="ARBA00022723"/>
    </source>
</evidence>
<dbReference type="GO" id="GO:0004519">
    <property type="term" value="F:endonuclease activity"/>
    <property type="evidence" value="ECO:0007669"/>
    <property type="project" value="UniProtKB-KW"/>
</dbReference>
<dbReference type="GO" id="GO:0005524">
    <property type="term" value="F:ATP binding"/>
    <property type="evidence" value="ECO:0007669"/>
    <property type="project" value="UniProtKB-KW"/>
</dbReference>
<dbReference type="RefSeq" id="WP_167555586.1">
    <property type="nucleotide sequence ID" value="NZ_RSCO01000033.1"/>
</dbReference>
<dbReference type="NCBIfam" id="TIGR01587">
    <property type="entry name" value="cas3_core"/>
    <property type="match status" value="1"/>
</dbReference>
<dbReference type="GO" id="GO:0046872">
    <property type="term" value="F:metal ion binding"/>
    <property type="evidence" value="ECO:0007669"/>
    <property type="project" value="UniProtKB-KW"/>
</dbReference>
<dbReference type="CDD" id="cd09641">
    <property type="entry name" value="Cas3''_I"/>
    <property type="match status" value="1"/>
</dbReference>
<evidence type="ECO:0000313" key="13">
    <source>
        <dbReference type="Proteomes" id="UP000293613"/>
    </source>
</evidence>
<evidence type="ECO:0000256" key="1">
    <source>
        <dbReference type="ARBA" id="ARBA00006847"/>
    </source>
</evidence>
<protein>
    <submittedName>
        <fullName evidence="12">CRISPR-associated helicase/endonuclease Cas3</fullName>
    </submittedName>
</protein>
<dbReference type="Gene3D" id="1.10.3210.30">
    <property type="match status" value="1"/>
</dbReference>
<evidence type="ECO:0000259" key="10">
    <source>
        <dbReference type="PROSITE" id="PS51192"/>
    </source>
</evidence>
<reference evidence="12 13" key="1">
    <citation type="journal article" date="2019" name="Appl. Environ. Microbiol.">
        <title>Dissecting the evolutionary development of the Bifidobacterium animalis species through comparative genomics analyses.</title>
        <authorList>
            <person name="Lugli G.A."/>
            <person name="Mancino W."/>
            <person name="Milani C."/>
            <person name="Duranti S."/>
            <person name="Mancabelli L."/>
            <person name="Napoli S."/>
            <person name="Mangifesta M."/>
            <person name="Viappiani A."/>
            <person name="Anzalone R."/>
            <person name="Longhi G."/>
            <person name="van Sinderen D."/>
            <person name="Ventura M."/>
            <person name="Turroni F."/>
        </authorList>
    </citation>
    <scope>NUCLEOTIDE SEQUENCE [LARGE SCALE GENOMIC DNA]</scope>
    <source>
        <strain evidence="12 13">2011B</strain>
    </source>
</reference>
<dbReference type="Gene3D" id="3.40.50.300">
    <property type="entry name" value="P-loop containing nucleotide triphosphate hydrolases"/>
    <property type="match status" value="2"/>
</dbReference>
<evidence type="ECO:0000256" key="5">
    <source>
        <dbReference type="ARBA" id="ARBA00022741"/>
    </source>
</evidence>
<dbReference type="GO" id="GO:0003723">
    <property type="term" value="F:RNA binding"/>
    <property type="evidence" value="ECO:0007669"/>
    <property type="project" value="TreeGrafter"/>
</dbReference>
<dbReference type="PANTHER" id="PTHR47963">
    <property type="entry name" value="DEAD-BOX ATP-DEPENDENT RNA HELICASE 47, MITOCHONDRIAL"/>
    <property type="match status" value="1"/>
</dbReference>
<gene>
    <name evidence="12" type="ORF">PG2011B_1440</name>
</gene>
<keyword evidence="8" id="KW-0067">ATP-binding</keyword>
<keyword evidence="3" id="KW-0540">Nuclease</keyword>
<dbReference type="EMBL" id="RSCO01000033">
    <property type="protein sequence ID" value="RYM92985.1"/>
    <property type="molecule type" value="Genomic_DNA"/>
</dbReference>
<evidence type="ECO:0000256" key="3">
    <source>
        <dbReference type="ARBA" id="ARBA00022722"/>
    </source>
</evidence>
<keyword evidence="9" id="KW-0051">Antiviral defense</keyword>
<keyword evidence="12" id="KW-0255">Endonuclease</keyword>
<proteinExistence type="inferred from homology"/>
<dbReference type="PANTHER" id="PTHR47963:SF9">
    <property type="entry name" value="CRISPR-ASSOCIATED ENDONUCLEASE_HELICASE CAS3"/>
    <property type="match status" value="1"/>
</dbReference>
<evidence type="ECO:0000256" key="2">
    <source>
        <dbReference type="ARBA" id="ARBA00009046"/>
    </source>
</evidence>